<name>A0ABU3VMX1_9EURY</name>
<reference evidence="2 3" key="1">
    <citation type="submission" date="2023-06" db="EMBL/GenBank/DDBJ databases">
        <title>Genome sequence of Methanimicrococcus sp. At1.</title>
        <authorList>
            <person name="Protasov E."/>
            <person name="Platt K."/>
            <person name="Poehlein A."/>
            <person name="Daniel R."/>
            <person name="Brune A."/>
        </authorList>
    </citation>
    <scope>NUCLEOTIDE SEQUENCE [LARGE SCALE GENOMIC DNA]</scope>
    <source>
        <strain evidence="2 3">At1</strain>
    </source>
</reference>
<protein>
    <recommendedName>
        <fullName evidence="1">DUF4367 domain-containing protein</fullName>
    </recommendedName>
</protein>
<feature type="domain" description="DUF4367" evidence="1">
    <location>
        <begin position="87"/>
        <end position="187"/>
    </location>
</feature>
<dbReference type="Pfam" id="PF14285">
    <property type="entry name" value="DUF4367"/>
    <property type="match status" value="1"/>
</dbReference>
<dbReference type="InterPro" id="IPR025377">
    <property type="entry name" value="DUF4367"/>
</dbReference>
<comment type="caution">
    <text evidence="2">The sequence shown here is derived from an EMBL/GenBank/DDBJ whole genome shotgun (WGS) entry which is preliminary data.</text>
</comment>
<sequence length="191" mass="20022">MKKSILIVLLVALLAVAVGVSGCLGGDDTPTNNSSNNSNNSNITTNATFDGSIVTVDPVPAGYELLAVKNVTADNENIDGIKDALAGFSGYYARNSSNIYLNVFQTENNSSAKAYVQAMIDANKEKYPQTSNVTTTKVNGHDATLITTTVTSGGSDAERYVLAWTNGSYLVVVNGPAAFDELKTIADASKL</sequence>
<dbReference type="Proteomes" id="UP001272052">
    <property type="component" value="Unassembled WGS sequence"/>
</dbReference>
<evidence type="ECO:0000259" key="1">
    <source>
        <dbReference type="Pfam" id="PF14285"/>
    </source>
</evidence>
<keyword evidence="3" id="KW-1185">Reference proteome</keyword>
<gene>
    <name evidence="2" type="ORF">MmiAt1_02860</name>
</gene>
<evidence type="ECO:0000313" key="2">
    <source>
        <dbReference type="EMBL" id="MDV0444749.1"/>
    </source>
</evidence>
<accession>A0ABU3VMX1</accession>
<dbReference type="RefSeq" id="WP_318785157.1">
    <property type="nucleotide sequence ID" value="NZ_JAWDKC010000008.1"/>
</dbReference>
<organism evidence="2 3">
    <name type="scientific">Methanimicrococcus hacksteinii</name>
    <dbReference type="NCBI Taxonomy" id="3028293"/>
    <lineage>
        <taxon>Archaea</taxon>
        <taxon>Methanobacteriati</taxon>
        <taxon>Methanobacteriota</taxon>
        <taxon>Stenosarchaea group</taxon>
        <taxon>Methanomicrobia</taxon>
        <taxon>Methanosarcinales</taxon>
        <taxon>Methanosarcinaceae</taxon>
        <taxon>Methanimicrococcus</taxon>
    </lineage>
</organism>
<dbReference type="EMBL" id="JAWDKC010000008">
    <property type="protein sequence ID" value="MDV0444749.1"/>
    <property type="molecule type" value="Genomic_DNA"/>
</dbReference>
<evidence type="ECO:0000313" key="3">
    <source>
        <dbReference type="Proteomes" id="UP001272052"/>
    </source>
</evidence>
<dbReference type="PROSITE" id="PS51257">
    <property type="entry name" value="PROKAR_LIPOPROTEIN"/>
    <property type="match status" value="1"/>
</dbReference>
<proteinExistence type="predicted"/>